<proteinExistence type="predicted"/>
<evidence type="ECO:0000313" key="2">
    <source>
        <dbReference type="EMBL" id="MFL0252354.1"/>
    </source>
</evidence>
<keyword evidence="3" id="KW-1185">Reference proteome</keyword>
<dbReference type="PANTHER" id="PTHR12905:SF0">
    <property type="entry name" value="CALCINEURIN-LIKE PHOSPHOESTERASE DOMAIN-CONTAINING PROTEIN"/>
    <property type="match status" value="1"/>
</dbReference>
<dbReference type="PANTHER" id="PTHR12905">
    <property type="entry name" value="METALLOPHOSPHOESTERASE"/>
    <property type="match status" value="1"/>
</dbReference>
<dbReference type="Pfam" id="PF00149">
    <property type="entry name" value="Metallophos"/>
    <property type="match status" value="1"/>
</dbReference>
<evidence type="ECO:0000313" key="3">
    <source>
        <dbReference type="Proteomes" id="UP001623592"/>
    </source>
</evidence>
<dbReference type="RefSeq" id="WP_406789010.1">
    <property type="nucleotide sequence ID" value="NZ_JBJIAA010000016.1"/>
</dbReference>
<dbReference type="Gene3D" id="3.60.21.10">
    <property type="match status" value="1"/>
</dbReference>
<accession>A0ABW8TIG4</accession>
<dbReference type="InterPro" id="IPR029052">
    <property type="entry name" value="Metallo-depent_PP-like"/>
</dbReference>
<reference evidence="2 3" key="1">
    <citation type="submission" date="2024-11" db="EMBL/GenBank/DDBJ databases">
        <authorList>
            <person name="Heng Y.C."/>
            <person name="Lim A.C.H."/>
            <person name="Lee J.K.Y."/>
            <person name="Kittelmann S."/>
        </authorList>
    </citation>
    <scope>NUCLEOTIDE SEQUENCE [LARGE SCALE GENOMIC DNA]</scope>
    <source>
        <strain evidence="2 3">WILCCON 0114</strain>
    </source>
</reference>
<protein>
    <submittedName>
        <fullName evidence="2">Metallophosphoesterase</fullName>
    </submittedName>
</protein>
<organism evidence="2 3">
    <name type="scientific">Clostridium neuense</name>
    <dbReference type="NCBI Taxonomy" id="1728934"/>
    <lineage>
        <taxon>Bacteria</taxon>
        <taxon>Bacillati</taxon>
        <taxon>Bacillota</taxon>
        <taxon>Clostridia</taxon>
        <taxon>Eubacteriales</taxon>
        <taxon>Clostridiaceae</taxon>
        <taxon>Clostridium</taxon>
    </lineage>
</organism>
<gene>
    <name evidence="2" type="ORF">ACJDT4_18245</name>
</gene>
<name>A0ABW8TIG4_9CLOT</name>
<dbReference type="SUPFAM" id="SSF56300">
    <property type="entry name" value="Metallo-dependent phosphatases"/>
    <property type="match status" value="1"/>
</dbReference>
<dbReference type="InterPro" id="IPR051693">
    <property type="entry name" value="UPF0046_metallophosphoest"/>
</dbReference>
<dbReference type="InterPro" id="IPR004843">
    <property type="entry name" value="Calcineurin-like_PHP"/>
</dbReference>
<sequence length="195" mass="22948">MKILLVSDEESKYIWDFFREDKFSDIDLILSCGDLKQDYLSFLVTMIKAPLFYVHGNHDHGYLNRPPEGCQCIDDKLIQYKGIRILGLGGSMKYNNSPFVYTEREMTKRIKKLRLKLFLNKGCDIIVTHAAPKDISDEKDLCHEGFKCFLDFMDKYSPKYFFHGHVHLSYGMKPRIVNYKDTTVINAYDHYIVEY</sequence>
<evidence type="ECO:0000259" key="1">
    <source>
        <dbReference type="Pfam" id="PF00149"/>
    </source>
</evidence>
<dbReference type="Proteomes" id="UP001623592">
    <property type="component" value="Unassembled WGS sequence"/>
</dbReference>
<dbReference type="EMBL" id="JBJIAA010000016">
    <property type="protein sequence ID" value="MFL0252354.1"/>
    <property type="molecule type" value="Genomic_DNA"/>
</dbReference>
<feature type="domain" description="Calcineurin-like phosphoesterase" evidence="1">
    <location>
        <begin position="14"/>
        <end position="167"/>
    </location>
</feature>
<comment type="caution">
    <text evidence="2">The sequence shown here is derived from an EMBL/GenBank/DDBJ whole genome shotgun (WGS) entry which is preliminary data.</text>
</comment>